<reference evidence="2 3" key="1">
    <citation type="journal article" date="2016" name="Nat. Commun.">
        <title>Thousands of microbial genomes shed light on interconnected biogeochemical processes in an aquifer system.</title>
        <authorList>
            <person name="Anantharaman K."/>
            <person name="Brown C.T."/>
            <person name="Hug L.A."/>
            <person name="Sharon I."/>
            <person name="Castelle C.J."/>
            <person name="Probst A.J."/>
            <person name="Thomas B.C."/>
            <person name="Singh A."/>
            <person name="Wilkins M.J."/>
            <person name="Karaoz U."/>
            <person name="Brodie E.L."/>
            <person name="Williams K.H."/>
            <person name="Hubbard S.S."/>
            <person name="Banfield J.F."/>
        </authorList>
    </citation>
    <scope>NUCLEOTIDE SEQUENCE [LARGE SCALE GENOMIC DNA]</scope>
</reference>
<name>A0A1F6V9R0_9BACT</name>
<proteinExistence type="predicted"/>
<gene>
    <name evidence="2" type="ORF">A2642_01445</name>
</gene>
<dbReference type="Proteomes" id="UP000178700">
    <property type="component" value="Unassembled WGS sequence"/>
</dbReference>
<dbReference type="EMBL" id="MFTJ01000013">
    <property type="protein sequence ID" value="OGI66361.1"/>
    <property type="molecule type" value="Genomic_DNA"/>
</dbReference>
<evidence type="ECO:0000313" key="2">
    <source>
        <dbReference type="EMBL" id="OGI66361.1"/>
    </source>
</evidence>
<organism evidence="2 3">
    <name type="scientific">Candidatus Nomurabacteria bacterium RIFCSPHIGHO2_01_FULL_39_10</name>
    <dbReference type="NCBI Taxonomy" id="1801733"/>
    <lineage>
        <taxon>Bacteria</taxon>
        <taxon>Candidatus Nomuraibacteriota</taxon>
    </lineage>
</organism>
<evidence type="ECO:0000313" key="3">
    <source>
        <dbReference type="Proteomes" id="UP000178700"/>
    </source>
</evidence>
<accession>A0A1F6V9R0</accession>
<protein>
    <submittedName>
        <fullName evidence="2">Uncharacterized protein</fullName>
    </submittedName>
</protein>
<dbReference type="AlphaFoldDB" id="A0A1F6V9R0"/>
<evidence type="ECO:0000256" key="1">
    <source>
        <dbReference type="SAM" id="MobiDB-lite"/>
    </source>
</evidence>
<feature type="region of interest" description="Disordered" evidence="1">
    <location>
        <begin position="58"/>
        <end position="79"/>
    </location>
</feature>
<comment type="caution">
    <text evidence="2">The sequence shown here is derived from an EMBL/GenBank/DDBJ whole genome shotgun (WGS) entry which is preliminary data.</text>
</comment>
<sequence length="79" mass="9047">MENTTPKTSTQTPIKEINYVLTAQEAQKIKILVAKEIKKFQQRIIELESENIMLKQQLGVTSDEPSTREEFTEQNPIVG</sequence>